<comment type="caution">
    <text evidence="2">The sequence shown here is derived from an EMBL/GenBank/DDBJ whole genome shotgun (WGS) entry which is preliminary data.</text>
</comment>
<dbReference type="Proteomes" id="UP001054252">
    <property type="component" value="Unassembled WGS sequence"/>
</dbReference>
<proteinExistence type="predicted"/>
<name>A0AAV5JIS3_9ROSI</name>
<organism evidence="2 3">
    <name type="scientific">Rubroshorea leprosula</name>
    <dbReference type="NCBI Taxonomy" id="152421"/>
    <lineage>
        <taxon>Eukaryota</taxon>
        <taxon>Viridiplantae</taxon>
        <taxon>Streptophyta</taxon>
        <taxon>Embryophyta</taxon>
        <taxon>Tracheophyta</taxon>
        <taxon>Spermatophyta</taxon>
        <taxon>Magnoliopsida</taxon>
        <taxon>eudicotyledons</taxon>
        <taxon>Gunneridae</taxon>
        <taxon>Pentapetalae</taxon>
        <taxon>rosids</taxon>
        <taxon>malvids</taxon>
        <taxon>Malvales</taxon>
        <taxon>Dipterocarpaceae</taxon>
        <taxon>Rubroshorea</taxon>
    </lineage>
</organism>
<dbReference type="AlphaFoldDB" id="A0AAV5JIS3"/>
<sequence>MDYNDFVRKLKEKDPEHRDPSFVDVIRAKKMHHPKEKDKMPTYIDKQAQEYTERLNAEAILKYGEDTTTWPTAVDASSCPKFRVDLQKCSFKEKKGGEGNFTKKIGKKDEKKDSIEEMKSWRGEMQSLAQNPSNPIQNPPNSSPITQNPKPTNYPNPKSQNQKLPKTQNLQLPKLYPTPTHFNLKPNYPKKRKKGGGNKLKKKRGIWNPLLPHQSFLSSATEPAYPPAPSLAAPLLHPCYSASARYSNSR</sequence>
<accession>A0AAV5JIS3</accession>
<feature type="compositionally biased region" description="Basic residues" evidence="1">
    <location>
        <begin position="188"/>
        <end position="205"/>
    </location>
</feature>
<evidence type="ECO:0000256" key="1">
    <source>
        <dbReference type="SAM" id="MobiDB-lite"/>
    </source>
</evidence>
<evidence type="ECO:0000313" key="2">
    <source>
        <dbReference type="EMBL" id="GKV11279.1"/>
    </source>
</evidence>
<evidence type="ECO:0000313" key="3">
    <source>
        <dbReference type="Proteomes" id="UP001054252"/>
    </source>
</evidence>
<reference evidence="2 3" key="1">
    <citation type="journal article" date="2021" name="Commun. Biol.">
        <title>The genome of Shorea leprosula (Dipterocarpaceae) highlights the ecological relevance of drought in aseasonal tropical rainforests.</title>
        <authorList>
            <person name="Ng K.K.S."/>
            <person name="Kobayashi M.J."/>
            <person name="Fawcett J.A."/>
            <person name="Hatakeyama M."/>
            <person name="Paape T."/>
            <person name="Ng C.H."/>
            <person name="Ang C.C."/>
            <person name="Tnah L.H."/>
            <person name="Lee C.T."/>
            <person name="Nishiyama T."/>
            <person name="Sese J."/>
            <person name="O'Brien M.J."/>
            <person name="Copetti D."/>
            <person name="Mohd Noor M.I."/>
            <person name="Ong R.C."/>
            <person name="Putra M."/>
            <person name="Sireger I.Z."/>
            <person name="Indrioko S."/>
            <person name="Kosugi Y."/>
            <person name="Izuno A."/>
            <person name="Isagi Y."/>
            <person name="Lee S.L."/>
            <person name="Shimizu K.K."/>
        </authorList>
    </citation>
    <scope>NUCLEOTIDE SEQUENCE [LARGE SCALE GENOMIC DNA]</scope>
    <source>
        <strain evidence="2">214</strain>
    </source>
</reference>
<dbReference type="EMBL" id="BPVZ01000034">
    <property type="protein sequence ID" value="GKV11279.1"/>
    <property type="molecule type" value="Genomic_DNA"/>
</dbReference>
<keyword evidence="3" id="KW-1185">Reference proteome</keyword>
<feature type="compositionally biased region" description="Polar residues" evidence="1">
    <location>
        <begin position="146"/>
        <end position="171"/>
    </location>
</feature>
<feature type="compositionally biased region" description="Basic and acidic residues" evidence="1">
    <location>
        <begin position="107"/>
        <end position="122"/>
    </location>
</feature>
<feature type="region of interest" description="Disordered" evidence="1">
    <location>
        <begin position="93"/>
        <end position="207"/>
    </location>
</feature>
<gene>
    <name evidence="2" type="ORF">SLEP1_g22545</name>
</gene>
<protein>
    <submittedName>
        <fullName evidence="2">Uncharacterized protein</fullName>
    </submittedName>
</protein>